<name>A0ABR1ELA1_NECAM</name>
<gene>
    <name evidence="1" type="primary">Necator_chrX.g24125</name>
    <name evidence="1" type="ORF">RB195_023960</name>
</gene>
<accession>A0ABR1ELA1</accession>
<organism evidence="1 2">
    <name type="scientific">Necator americanus</name>
    <name type="common">Human hookworm</name>
    <dbReference type="NCBI Taxonomy" id="51031"/>
    <lineage>
        <taxon>Eukaryota</taxon>
        <taxon>Metazoa</taxon>
        <taxon>Ecdysozoa</taxon>
        <taxon>Nematoda</taxon>
        <taxon>Chromadorea</taxon>
        <taxon>Rhabditida</taxon>
        <taxon>Rhabditina</taxon>
        <taxon>Rhabditomorpha</taxon>
        <taxon>Strongyloidea</taxon>
        <taxon>Ancylostomatidae</taxon>
        <taxon>Bunostominae</taxon>
        <taxon>Necator</taxon>
    </lineage>
</organism>
<proteinExistence type="predicted"/>
<evidence type="ECO:0000313" key="1">
    <source>
        <dbReference type="EMBL" id="KAK6763460.1"/>
    </source>
</evidence>
<dbReference type="EMBL" id="JAVFWL010000006">
    <property type="protein sequence ID" value="KAK6763460.1"/>
    <property type="molecule type" value="Genomic_DNA"/>
</dbReference>
<comment type="caution">
    <text evidence="1">The sequence shown here is derived from an EMBL/GenBank/DDBJ whole genome shotgun (WGS) entry which is preliminary data.</text>
</comment>
<dbReference type="Proteomes" id="UP001303046">
    <property type="component" value="Unassembled WGS sequence"/>
</dbReference>
<sequence length="117" mass="12963">MKHGSKAQTVPDVDNAVCAAKPDREKEPNSYEAVTTHMILGKCGADDPLLPSMRDGKSAKRFPKQVHKSTLLEADTYPKCGVRNRTTAEINGSVYSDEWVVPTNLHLLTKFVSCVRY</sequence>
<reference evidence="1 2" key="1">
    <citation type="submission" date="2023-08" db="EMBL/GenBank/DDBJ databases">
        <title>A Necator americanus chromosomal reference genome.</title>
        <authorList>
            <person name="Ilik V."/>
            <person name="Petrzelkova K.J."/>
            <person name="Pardy F."/>
            <person name="Fuh T."/>
            <person name="Niatou-Singa F.S."/>
            <person name="Gouil Q."/>
            <person name="Baker L."/>
            <person name="Ritchie M.E."/>
            <person name="Jex A.R."/>
            <person name="Gazzola D."/>
            <person name="Li H."/>
            <person name="Toshio Fujiwara R."/>
            <person name="Zhan B."/>
            <person name="Aroian R.V."/>
            <person name="Pafco B."/>
            <person name="Schwarz E.M."/>
        </authorList>
    </citation>
    <scope>NUCLEOTIDE SEQUENCE [LARGE SCALE GENOMIC DNA]</scope>
    <source>
        <strain evidence="1 2">Aroian</strain>
        <tissue evidence="1">Whole animal</tissue>
    </source>
</reference>
<protein>
    <submittedName>
        <fullName evidence="1">Uncharacterized protein</fullName>
    </submittedName>
</protein>
<keyword evidence="2" id="KW-1185">Reference proteome</keyword>
<evidence type="ECO:0000313" key="2">
    <source>
        <dbReference type="Proteomes" id="UP001303046"/>
    </source>
</evidence>